<dbReference type="UniPathway" id="UPA00077">
    <property type="reaction ID" value="UER00155"/>
</dbReference>
<dbReference type="EMBL" id="CP036265">
    <property type="protein sequence ID" value="QDT14065.1"/>
    <property type="molecule type" value="Genomic_DNA"/>
</dbReference>
<comment type="similarity">
    <text evidence="2">Belongs to the HPPK family.</text>
</comment>
<evidence type="ECO:0000256" key="12">
    <source>
        <dbReference type="ARBA" id="ARBA00033413"/>
    </source>
</evidence>
<dbReference type="KEGG" id="acaf:CA12_01330"/>
<dbReference type="GO" id="GO:0005524">
    <property type="term" value="F:ATP binding"/>
    <property type="evidence" value="ECO:0007669"/>
    <property type="project" value="UniProtKB-KW"/>
</dbReference>
<dbReference type="EC" id="2.7.6.3" evidence="3"/>
<dbReference type="AlphaFoldDB" id="A0A517P3Z0"/>
<dbReference type="SUPFAM" id="SSF55083">
    <property type="entry name" value="6-hydroxymethyl-7,8-dihydropterin pyrophosphokinase, HPPK"/>
    <property type="match status" value="1"/>
</dbReference>
<feature type="domain" description="7,8-dihydro-6-hydroxymethylpterin-pyrophosphokinase" evidence="13">
    <location>
        <begin position="89"/>
        <end position="100"/>
    </location>
</feature>
<dbReference type="Pfam" id="PF01288">
    <property type="entry name" value="HPPK"/>
    <property type="match status" value="1"/>
</dbReference>
<keyword evidence="15" id="KW-1185">Reference proteome</keyword>
<keyword evidence="6" id="KW-0547">Nucleotide-binding</keyword>
<dbReference type="GO" id="GO:0016301">
    <property type="term" value="F:kinase activity"/>
    <property type="evidence" value="ECO:0007669"/>
    <property type="project" value="UniProtKB-KW"/>
</dbReference>
<evidence type="ECO:0000256" key="7">
    <source>
        <dbReference type="ARBA" id="ARBA00022777"/>
    </source>
</evidence>
<organism evidence="14 15">
    <name type="scientific">Alienimonas californiensis</name>
    <dbReference type="NCBI Taxonomy" id="2527989"/>
    <lineage>
        <taxon>Bacteria</taxon>
        <taxon>Pseudomonadati</taxon>
        <taxon>Planctomycetota</taxon>
        <taxon>Planctomycetia</taxon>
        <taxon>Planctomycetales</taxon>
        <taxon>Planctomycetaceae</taxon>
        <taxon>Alienimonas</taxon>
    </lineage>
</organism>
<dbReference type="OrthoDB" id="9808041at2"/>
<keyword evidence="5 14" id="KW-0808">Transferase</keyword>
<evidence type="ECO:0000256" key="5">
    <source>
        <dbReference type="ARBA" id="ARBA00022679"/>
    </source>
</evidence>
<reference evidence="14 15" key="1">
    <citation type="submission" date="2019-02" db="EMBL/GenBank/DDBJ databases">
        <title>Deep-cultivation of Planctomycetes and their phenomic and genomic characterization uncovers novel biology.</title>
        <authorList>
            <person name="Wiegand S."/>
            <person name="Jogler M."/>
            <person name="Boedeker C."/>
            <person name="Pinto D."/>
            <person name="Vollmers J."/>
            <person name="Rivas-Marin E."/>
            <person name="Kohn T."/>
            <person name="Peeters S.H."/>
            <person name="Heuer A."/>
            <person name="Rast P."/>
            <person name="Oberbeckmann S."/>
            <person name="Bunk B."/>
            <person name="Jeske O."/>
            <person name="Meyerdierks A."/>
            <person name="Storesund J.E."/>
            <person name="Kallscheuer N."/>
            <person name="Luecker S."/>
            <person name="Lage O.M."/>
            <person name="Pohl T."/>
            <person name="Merkel B.J."/>
            <person name="Hornburger P."/>
            <person name="Mueller R.-W."/>
            <person name="Bruemmer F."/>
            <person name="Labrenz M."/>
            <person name="Spormann A.M."/>
            <person name="Op den Camp H."/>
            <person name="Overmann J."/>
            <person name="Amann R."/>
            <person name="Jetten M.S.M."/>
            <person name="Mascher T."/>
            <person name="Medema M.H."/>
            <person name="Devos D.P."/>
            <person name="Kaster A.-K."/>
            <person name="Ovreas L."/>
            <person name="Rohde M."/>
            <person name="Galperin M.Y."/>
            <person name="Jogler C."/>
        </authorList>
    </citation>
    <scope>NUCLEOTIDE SEQUENCE [LARGE SCALE GENOMIC DNA]</scope>
    <source>
        <strain evidence="14 15">CA12</strain>
    </source>
</reference>
<dbReference type="Gene3D" id="3.30.70.560">
    <property type="entry name" value="7,8-Dihydro-6-hydroxymethylpterin-pyrophosphokinase HPPK"/>
    <property type="match status" value="1"/>
</dbReference>
<evidence type="ECO:0000256" key="2">
    <source>
        <dbReference type="ARBA" id="ARBA00005810"/>
    </source>
</evidence>
<gene>
    <name evidence="14" type="primary">folK</name>
    <name evidence="14" type="ORF">CA12_01330</name>
</gene>
<evidence type="ECO:0000256" key="4">
    <source>
        <dbReference type="ARBA" id="ARBA00016218"/>
    </source>
</evidence>
<keyword evidence="9" id="KW-0289">Folate biosynthesis</keyword>
<evidence type="ECO:0000259" key="13">
    <source>
        <dbReference type="PROSITE" id="PS00794"/>
    </source>
</evidence>
<keyword evidence="8" id="KW-0067">ATP-binding</keyword>
<dbReference type="Proteomes" id="UP000318741">
    <property type="component" value="Chromosome"/>
</dbReference>
<dbReference type="GO" id="GO:0003848">
    <property type="term" value="F:2-amino-4-hydroxy-6-hydroxymethyldihydropteridine diphosphokinase activity"/>
    <property type="evidence" value="ECO:0007669"/>
    <property type="project" value="UniProtKB-EC"/>
</dbReference>
<evidence type="ECO:0000256" key="9">
    <source>
        <dbReference type="ARBA" id="ARBA00022909"/>
    </source>
</evidence>
<name>A0A517P3Z0_9PLAN</name>
<dbReference type="InterPro" id="IPR035907">
    <property type="entry name" value="Hppk_sf"/>
</dbReference>
<dbReference type="RefSeq" id="WP_145356670.1">
    <property type="nucleotide sequence ID" value="NZ_CP036265.1"/>
</dbReference>
<proteinExistence type="inferred from homology"/>
<keyword evidence="7 14" id="KW-0418">Kinase</keyword>
<dbReference type="CDD" id="cd00483">
    <property type="entry name" value="HPPK"/>
    <property type="match status" value="1"/>
</dbReference>
<evidence type="ECO:0000256" key="10">
    <source>
        <dbReference type="ARBA" id="ARBA00029409"/>
    </source>
</evidence>
<dbReference type="PANTHER" id="PTHR43071">
    <property type="entry name" value="2-AMINO-4-HYDROXY-6-HYDROXYMETHYLDIHYDROPTERIDINE PYROPHOSPHOKINASE"/>
    <property type="match status" value="1"/>
</dbReference>
<evidence type="ECO:0000256" key="11">
    <source>
        <dbReference type="ARBA" id="ARBA00029766"/>
    </source>
</evidence>
<dbReference type="PANTHER" id="PTHR43071:SF1">
    <property type="entry name" value="2-AMINO-4-HYDROXY-6-HYDROXYMETHYLDIHYDROPTERIDINE PYROPHOSPHOKINASE"/>
    <property type="match status" value="1"/>
</dbReference>
<dbReference type="InterPro" id="IPR000550">
    <property type="entry name" value="Hppk"/>
</dbReference>
<evidence type="ECO:0000256" key="8">
    <source>
        <dbReference type="ARBA" id="ARBA00022840"/>
    </source>
</evidence>
<evidence type="ECO:0000256" key="6">
    <source>
        <dbReference type="ARBA" id="ARBA00022741"/>
    </source>
</evidence>
<sequence>MNVPALIALGGNTGDVRATFEAALRGLHDRRGVTVTAASRAYRTPAVGANAGGEFLNAAATLETTLSPHELLAALQDLETAAGRERTVHWGPRSIDLDLILFGEESLDDERLTVPHPGLWWRRFVLDPACEVAGDWKASRVPLQRLREPLLDRPLRVGMRTDDVASLNRLASALEPDFPLSIEPWEPGTRDLRSPPALWIKREDAAEGRLDPNTILVPRDPDAAVAVLRDVLSAALPDPEPQPVGEPLWPC</sequence>
<comment type="pathway">
    <text evidence="1">Cofactor biosynthesis; tetrahydrofolate biosynthesis; 2-amino-4-hydroxy-6-hydroxymethyl-7,8-dihydropteridine diphosphate from 7,8-dihydroneopterin triphosphate: step 4/4.</text>
</comment>
<comment type="function">
    <text evidence="10">Catalyzes the transfer of pyrophosphate from adenosine triphosphate (ATP) to 6-hydroxymethyl-7,8-dihydropterin, an enzymatic step in folate biosynthesis pathway.</text>
</comment>
<dbReference type="GO" id="GO:0046656">
    <property type="term" value="P:folic acid biosynthetic process"/>
    <property type="evidence" value="ECO:0007669"/>
    <property type="project" value="UniProtKB-KW"/>
</dbReference>
<evidence type="ECO:0000256" key="1">
    <source>
        <dbReference type="ARBA" id="ARBA00005051"/>
    </source>
</evidence>
<dbReference type="PROSITE" id="PS00794">
    <property type="entry name" value="HPPK"/>
    <property type="match status" value="1"/>
</dbReference>
<dbReference type="NCBIfam" id="TIGR01498">
    <property type="entry name" value="folK"/>
    <property type="match status" value="1"/>
</dbReference>
<evidence type="ECO:0000313" key="15">
    <source>
        <dbReference type="Proteomes" id="UP000318741"/>
    </source>
</evidence>
<protein>
    <recommendedName>
        <fullName evidence="4">2-amino-4-hydroxy-6-hydroxymethyldihydropteridine pyrophosphokinase</fullName>
        <ecNumber evidence="3">2.7.6.3</ecNumber>
    </recommendedName>
    <alternativeName>
        <fullName evidence="11">6-hydroxymethyl-7,8-dihydropterin pyrophosphokinase</fullName>
    </alternativeName>
    <alternativeName>
        <fullName evidence="12">7,8-dihydro-6-hydroxymethylpterin-pyrophosphokinase</fullName>
    </alternativeName>
</protein>
<evidence type="ECO:0000313" key="14">
    <source>
        <dbReference type="EMBL" id="QDT14065.1"/>
    </source>
</evidence>
<dbReference type="GO" id="GO:0046654">
    <property type="term" value="P:tetrahydrofolate biosynthetic process"/>
    <property type="evidence" value="ECO:0007669"/>
    <property type="project" value="UniProtKB-UniPathway"/>
</dbReference>
<accession>A0A517P3Z0</accession>
<evidence type="ECO:0000256" key="3">
    <source>
        <dbReference type="ARBA" id="ARBA00013253"/>
    </source>
</evidence>